<evidence type="ECO:0000313" key="2">
    <source>
        <dbReference type="EMBL" id="OBR92793.1"/>
    </source>
</evidence>
<dbReference type="RefSeq" id="WP_023162418.1">
    <property type="nucleotide sequence ID" value="NZ_LROS01000022.1"/>
</dbReference>
<evidence type="ECO:0000259" key="1">
    <source>
        <dbReference type="Pfam" id="PF07238"/>
    </source>
</evidence>
<dbReference type="EMBL" id="LROS01000022">
    <property type="protein sequence ID" value="OBR92793.1"/>
    <property type="molecule type" value="Genomic_DNA"/>
</dbReference>
<dbReference type="Pfam" id="PF07238">
    <property type="entry name" value="PilZ"/>
    <property type="match status" value="1"/>
</dbReference>
<protein>
    <recommendedName>
        <fullName evidence="1">PilZ domain-containing protein</fullName>
    </recommendedName>
</protein>
<organism evidence="2 3">
    <name type="scientific">Clostridium ragsdalei P11</name>
    <dbReference type="NCBI Taxonomy" id="1353534"/>
    <lineage>
        <taxon>Bacteria</taxon>
        <taxon>Bacillati</taxon>
        <taxon>Bacillota</taxon>
        <taxon>Clostridia</taxon>
        <taxon>Eubacteriales</taxon>
        <taxon>Clostridiaceae</taxon>
        <taxon>Clostridium</taxon>
    </lineage>
</organism>
<dbReference type="InterPro" id="IPR009875">
    <property type="entry name" value="PilZ_domain"/>
</dbReference>
<proteinExistence type="predicted"/>
<dbReference type="GO" id="GO:0035438">
    <property type="term" value="F:cyclic-di-GMP binding"/>
    <property type="evidence" value="ECO:0007669"/>
    <property type="project" value="InterPro"/>
</dbReference>
<comment type="caution">
    <text evidence="2">The sequence shown here is derived from an EMBL/GenBank/DDBJ whole genome shotgun (WGS) entry which is preliminary data.</text>
</comment>
<dbReference type="AlphaFoldDB" id="A0A1A6ARX3"/>
<name>A0A1A6ARX3_9CLOT</name>
<dbReference type="Gene3D" id="2.40.10.220">
    <property type="entry name" value="predicted glycosyltransferase like domains"/>
    <property type="match status" value="1"/>
</dbReference>
<feature type="domain" description="PilZ" evidence="1">
    <location>
        <begin position="16"/>
        <end position="115"/>
    </location>
</feature>
<sequence length="121" mass="13883">MIENFLDKKATILKKEKRANKRYKYDYNFKIESVNLKEINLDVLGVNISTNGIAFISNISFEKGDMLSIAFKFNNVTIPAIIKVQHVNICDTGFFVGGEFIAMQNMYREVLKRGCETFSVK</sequence>
<accession>A0A1A6ARX3</accession>
<keyword evidence="3" id="KW-1185">Reference proteome</keyword>
<dbReference type="Proteomes" id="UP000093954">
    <property type="component" value="Unassembled WGS sequence"/>
</dbReference>
<evidence type="ECO:0000313" key="3">
    <source>
        <dbReference type="Proteomes" id="UP000093954"/>
    </source>
</evidence>
<gene>
    <name evidence="2" type="ORF">CLRAG_20850</name>
</gene>
<dbReference type="PATRIC" id="fig|1353534.3.peg.2123"/>
<reference evidence="2 3" key="1">
    <citation type="journal article" date="2012" name="Front. Microbiol.">
        <title>Draft Genome Sequence of the Virulent Strain 01-B526 of the Fish Pathogen Aeromonas salmonicida.</title>
        <authorList>
            <person name="Charette S.J."/>
            <person name="Brochu F."/>
            <person name="Boyle B."/>
            <person name="Filion G."/>
            <person name="Tanaka K.H."/>
            <person name="Derome N."/>
        </authorList>
    </citation>
    <scope>NUCLEOTIDE SEQUENCE [LARGE SCALE GENOMIC DNA]</scope>
    <source>
        <strain evidence="2 3">P11</strain>
    </source>
</reference>